<proteinExistence type="predicted"/>
<gene>
    <name evidence="2" type="ORF">CYNAS_LOCUS2946</name>
</gene>
<keyword evidence="3" id="KW-1185">Reference proteome</keyword>
<comment type="caution">
    <text evidence="2">The sequence shown here is derived from an EMBL/GenBank/DDBJ whole genome shotgun (WGS) entry which is preliminary data.</text>
</comment>
<evidence type="ECO:0000313" key="3">
    <source>
        <dbReference type="Proteomes" id="UP001176961"/>
    </source>
</evidence>
<feature type="signal peptide" evidence="1">
    <location>
        <begin position="1"/>
        <end position="19"/>
    </location>
</feature>
<keyword evidence="1" id="KW-0732">Signal</keyword>
<protein>
    <submittedName>
        <fullName evidence="2">Uncharacterized protein</fullName>
    </submittedName>
</protein>
<dbReference type="Proteomes" id="UP001176961">
    <property type="component" value="Unassembled WGS sequence"/>
</dbReference>
<reference evidence="2" key="1">
    <citation type="submission" date="2023-07" db="EMBL/GenBank/DDBJ databases">
        <authorList>
            <consortium name="CYATHOMIX"/>
        </authorList>
    </citation>
    <scope>NUCLEOTIDE SEQUENCE</scope>
    <source>
        <strain evidence="2">N/A</strain>
    </source>
</reference>
<name>A0AA36GH25_CYLNA</name>
<accession>A0AA36GH25</accession>
<evidence type="ECO:0000313" key="2">
    <source>
        <dbReference type="EMBL" id="CAJ0590963.1"/>
    </source>
</evidence>
<sequence length="122" mass="13544">MSLPFAVLVILLAPNVASTGSPIGSIRLSEGEICVNSLHEPTPEARLMLVFLFGLRMQSLHKEARWWSESAYKAQLCLAAYSPKWCTPVPYQEHESAQDVAESALVTYEVNITQVSEATHRK</sequence>
<dbReference type="EMBL" id="CATQJL010000001">
    <property type="protein sequence ID" value="CAJ0590963.1"/>
    <property type="molecule type" value="Genomic_DNA"/>
</dbReference>
<feature type="chain" id="PRO_5041209210" evidence="1">
    <location>
        <begin position="20"/>
        <end position="122"/>
    </location>
</feature>
<organism evidence="2 3">
    <name type="scientific">Cylicocyclus nassatus</name>
    <name type="common">Nematode worm</name>
    <dbReference type="NCBI Taxonomy" id="53992"/>
    <lineage>
        <taxon>Eukaryota</taxon>
        <taxon>Metazoa</taxon>
        <taxon>Ecdysozoa</taxon>
        <taxon>Nematoda</taxon>
        <taxon>Chromadorea</taxon>
        <taxon>Rhabditida</taxon>
        <taxon>Rhabditina</taxon>
        <taxon>Rhabditomorpha</taxon>
        <taxon>Strongyloidea</taxon>
        <taxon>Strongylidae</taxon>
        <taxon>Cylicocyclus</taxon>
    </lineage>
</organism>
<dbReference type="AlphaFoldDB" id="A0AA36GH25"/>
<evidence type="ECO:0000256" key="1">
    <source>
        <dbReference type="SAM" id="SignalP"/>
    </source>
</evidence>